<sequence length="124" mass="13414">MQFSAVLLALAASASAAVLPRDGMGQWHVTMQVGPAPKYVYLHAEFTSDEYPGDNKLRSTCVEAPEAELPVVHRCDRAAFDFKWDGKLLNVQQTLPSGATLFGSAPYDGSTKFDSVIPVEKAVL</sequence>
<evidence type="ECO:0000313" key="3">
    <source>
        <dbReference type="Proteomes" id="UP000053841"/>
    </source>
</evidence>
<evidence type="ECO:0008006" key="4">
    <source>
        <dbReference type="Google" id="ProtNLM"/>
    </source>
</evidence>
<dbReference type="KEGG" id="bze:COCCADRAFT_27700"/>
<protein>
    <recommendedName>
        <fullName evidence="4">AA1-like domain-containing protein</fullName>
    </recommendedName>
</protein>
<keyword evidence="1" id="KW-0732">Signal</keyword>
<dbReference type="HOGENOM" id="CLU_2003508_0_0_1"/>
<evidence type="ECO:0000313" key="2">
    <source>
        <dbReference type="EMBL" id="EUC31586.1"/>
    </source>
</evidence>
<dbReference type="RefSeq" id="XP_007714093.1">
    <property type="nucleotide sequence ID" value="XM_007715903.1"/>
</dbReference>
<keyword evidence="3" id="KW-1185">Reference proteome</keyword>
<feature type="signal peptide" evidence="1">
    <location>
        <begin position="1"/>
        <end position="16"/>
    </location>
</feature>
<dbReference type="eggNOG" id="ENOG502RIVC">
    <property type="taxonomic scope" value="Eukaryota"/>
</dbReference>
<feature type="chain" id="PRO_5004888961" description="AA1-like domain-containing protein" evidence="1">
    <location>
        <begin position="17"/>
        <end position="124"/>
    </location>
</feature>
<name>W6YJX5_COCC2</name>
<evidence type="ECO:0000256" key="1">
    <source>
        <dbReference type="SAM" id="SignalP"/>
    </source>
</evidence>
<accession>W6YJX5</accession>
<dbReference type="Proteomes" id="UP000053841">
    <property type="component" value="Unassembled WGS sequence"/>
</dbReference>
<gene>
    <name evidence="2" type="ORF">COCCADRAFT_27700</name>
</gene>
<dbReference type="GeneID" id="19146251"/>
<dbReference type="OrthoDB" id="3680585at2759"/>
<reference evidence="2 3" key="1">
    <citation type="journal article" date="2013" name="PLoS Genet.">
        <title>Comparative genome structure, secondary metabolite, and effector coding capacity across Cochliobolus pathogens.</title>
        <authorList>
            <person name="Condon B.J."/>
            <person name="Leng Y."/>
            <person name="Wu D."/>
            <person name="Bushley K.E."/>
            <person name="Ohm R.A."/>
            <person name="Otillar R."/>
            <person name="Martin J."/>
            <person name="Schackwitz W."/>
            <person name="Grimwood J."/>
            <person name="MohdZainudin N."/>
            <person name="Xue C."/>
            <person name="Wang R."/>
            <person name="Manning V.A."/>
            <person name="Dhillon B."/>
            <person name="Tu Z.J."/>
            <person name="Steffenson B.J."/>
            <person name="Salamov A."/>
            <person name="Sun H."/>
            <person name="Lowry S."/>
            <person name="LaButti K."/>
            <person name="Han J."/>
            <person name="Copeland A."/>
            <person name="Lindquist E."/>
            <person name="Barry K."/>
            <person name="Schmutz J."/>
            <person name="Baker S.E."/>
            <person name="Ciuffetti L.M."/>
            <person name="Grigoriev I.V."/>
            <person name="Zhong S."/>
            <person name="Turgeon B.G."/>
        </authorList>
    </citation>
    <scope>NUCLEOTIDE SEQUENCE [LARGE SCALE GENOMIC DNA]</scope>
    <source>
        <strain evidence="2 3">26-R-13</strain>
    </source>
</reference>
<dbReference type="EMBL" id="KI964657">
    <property type="protein sequence ID" value="EUC31586.1"/>
    <property type="molecule type" value="Genomic_DNA"/>
</dbReference>
<dbReference type="AlphaFoldDB" id="W6YJX5"/>
<organism evidence="2 3">
    <name type="scientific">Cochliobolus carbonum (strain 26-R-13)</name>
    <name type="common">Maize leaf spot fungus</name>
    <name type="synonym">Bipolaris zeicola</name>
    <dbReference type="NCBI Taxonomy" id="930089"/>
    <lineage>
        <taxon>Eukaryota</taxon>
        <taxon>Fungi</taxon>
        <taxon>Dikarya</taxon>
        <taxon>Ascomycota</taxon>
        <taxon>Pezizomycotina</taxon>
        <taxon>Dothideomycetes</taxon>
        <taxon>Pleosporomycetidae</taxon>
        <taxon>Pleosporales</taxon>
        <taxon>Pleosporineae</taxon>
        <taxon>Pleosporaceae</taxon>
        <taxon>Bipolaris</taxon>
    </lineage>
</organism>
<proteinExistence type="predicted"/>